<feature type="region of interest" description="Disordered" evidence="1">
    <location>
        <begin position="16"/>
        <end position="184"/>
    </location>
</feature>
<feature type="compositionally biased region" description="Basic residues" evidence="1">
    <location>
        <begin position="149"/>
        <end position="159"/>
    </location>
</feature>
<name>A0AAD3S984_NEPGR</name>
<accession>A0AAD3S984</accession>
<evidence type="ECO:0000256" key="1">
    <source>
        <dbReference type="SAM" id="MobiDB-lite"/>
    </source>
</evidence>
<sequence>MKRLERRRKFHDAIINMLYPPPSSPPPQREVDVPTDILSGSHEINSIPDPENLVESRSSQSSDDDDRGSVKLTRAQRKRIRKKKLKEAAAHRRKIIGPLLPPTGNDFDAGDCDSTESGPQSVRQNAAEKKCASPVAPAEPQSCNAQSQKKLKRRRMAKKQAKEKLRSDDEVGDSKDDAAAIKSC</sequence>
<evidence type="ECO:0000313" key="3">
    <source>
        <dbReference type="Proteomes" id="UP001279734"/>
    </source>
</evidence>
<evidence type="ECO:0000313" key="2">
    <source>
        <dbReference type="EMBL" id="GMH06351.1"/>
    </source>
</evidence>
<keyword evidence="3" id="KW-1185">Reference proteome</keyword>
<protein>
    <submittedName>
        <fullName evidence="2">Uncharacterized protein</fullName>
    </submittedName>
</protein>
<gene>
    <name evidence="2" type="ORF">Nepgr_008191</name>
</gene>
<feature type="compositionally biased region" description="Pro residues" evidence="1">
    <location>
        <begin position="19"/>
        <end position="28"/>
    </location>
</feature>
<feature type="compositionally biased region" description="Basic and acidic residues" evidence="1">
    <location>
        <begin position="160"/>
        <end position="184"/>
    </location>
</feature>
<dbReference type="AlphaFoldDB" id="A0AAD3S984"/>
<proteinExistence type="predicted"/>
<comment type="caution">
    <text evidence="2">The sequence shown here is derived from an EMBL/GenBank/DDBJ whole genome shotgun (WGS) entry which is preliminary data.</text>
</comment>
<feature type="compositionally biased region" description="Basic residues" evidence="1">
    <location>
        <begin position="74"/>
        <end position="95"/>
    </location>
</feature>
<dbReference type="EMBL" id="BSYO01000006">
    <property type="protein sequence ID" value="GMH06351.1"/>
    <property type="molecule type" value="Genomic_DNA"/>
</dbReference>
<reference evidence="2" key="1">
    <citation type="submission" date="2023-05" db="EMBL/GenBank/DDBJ databases">
        <title>Nepenthes gracilis genome sequencing.</title>
        <authorList>
            <person name="Fukushima K."/>
        </authorList>
    </citation>
    <scope>NUCLEOTIDE SEQUENCE</scope>
    <source>
        <strain evidence="2">SING2019-196</strain>
    </source>
</reference>
<dbReference type="Proteomes" id="UP001279734">
    <property type="component" value="Unassembled WGS sequence"/>
</dbReference>
<feature type="compositionally biased region" description="Polar residues" evidence="1">
    <location>
        <begin position="115"/>
        <end position="124"/>
    </location>
</feature>
<organism evidence="2 3">
    <name type="scientific">Nepenthes gracilis</name>
    <name type="common">Slender pitcher plant</name>
    <dbReference type="NCBI Taxonomy" id="150966"/>
    <lineage>
        <taxon>Eukaryota</taxon>
        <taxon>Viridiplantae</taxon>
        <taxon>Streptophyta</taxon>
        <taxon>Embryophyta</taxon>
        <taxon>Tracheophyta</taxon>
        <taxon>Spermatophyta</taxon>
        <taxon>Magnoliopsida</taxon>
        <taxon>eudicotyledons</taxon>
        <taxon>Gunneridae</taxon>
        <taxon>Pentapetalae</taxon>
        <taxon>Caryophyllales</taxon>
        <taxon>Nepenthaceae</taxon>
        <taxon>Nepenthes</taxon>
    </lineage>
</organism>